<dbReference type="GO" id="GO:0046872">
    <property type="term" value="F:metal ion binding"/>
    <property type="evidence" value="ECO:0007669"/>
    <property type="project" value="UniProtKB-KW"/>
</dbReference>
<evidence type="ECO:0000256" key="1">
    <source>
        <dbReference type="ARBA" id="ARBA00022481"/>
    </source>
</evidence>
<sequence length="252" mass="27899">MAKEVDLKKIELNVSVNCCDGCKRKVKKALRNVEGVLKTEIDPLQPKVTVLGNVDPQILIKKIQKVGKQAFVHRSEEQKAVKKEAETIGVTTEKEKQISCVSEQEKPQHPCAIKTDKSKGSTEDGDVAKTKASKKDNKEIETDANPSSPQDLKKENPTPPLCQSQVNFTIHPSTHIASDFKNHPQYCYIAQPCAIALPYYAVNLHAAPPLPPSYGQHYYQYDNPKPQPPFLAPTVQAGDYFSDENTVGCSVM</sequence>
<dbReference type="Proteomes" id="UP001163823">
    <property type="component" value="Chromosome 4"/>
</dbReference>
<name>A0AAD7VDM4_QUISA</name>
<feature type="region of interest" description="Disordered" evidence="6">
    <location>
        <begin position="99"/>
        <end position="161"/>
    </location>
</feature>
<keyword evidence="9" id="KW-1185">Reference proteome</keyword>
<dbReference type="SUPFAM" id="SSF55008">
    <property type="entry name" value="HMA, heavy metal-associated domain"/>
    <property type="match status" value="1"/>
</dbReference>
<organism evidence="8 9">
    <name type="scientific">Quillaja saponaria</name>
    <name type="common">Soap bark tree</name>
    <dbReference type="NCBI Taxonomy" id="32244"/>
    <lineage>
        <taxon>Eukaryota</taxon>
        <taxon>Viridiplantae</taxon>
        <taxon>Streptophyta</taxon>
        <taxon>Embryophyta</taxon>
        <taxon>Tracheophyta</taxon>
        <taxon>Spermatophyta</taxon>
        <taxon>Magnoliopsida</taxon>
        <taxon>eudicotyledons</taxon>
        <taxon>Gunneridae</taxon>
        <taxon>Pentapetalae</taxon>
        <taxon>rosids</taxon>
        <taxon>fabids</taxon>
        <taxon>Fabales</taxon>
        <taxon>Quillajaceae</taxon>
        <taxon>Quillaja</taxon>
    </lineage>
</organism>
<proteinExistence type="inferred from homology"/>
<dbReference type="Pfam" id="PF00403">
    <property type="entry name" value="HMA"/>
    <property type="match status" value="1"/>
</dbReference>
<evidence type="ECO:0000256" key="5">
    <source>
        <dbReference type="ARBA" id="ARBA00024045"/>
    </source>
</evidence>
<evidence type="ECO:0000256" key="2">
    <source>
        <dbReference type="ARBA" id="ARBA00022723"/>
    </source>
</evidence>
<evidence type="ECO:0000256" key="4">
    <source>
        <dbReference type="ARBA" id="ARBA00023289"/>
    </source>
</evidence>
<feature type="domain" description="HMA" evidence="7">
    <location>
        <begin position="7"/>
        <end position="71"/>
    </location>
</feature>
<keyword evidence="2" id="KW-0479">Metal-binding</keyword>
<dbReference type="PROSITE" id="PS50846">
    <property type="entry name" value="HMA_2"/>
    <property type="match status" value="1"/>
</dbReference>
<dbReference type="Gene3D" id="3.30.70.100">
    <property type="match status" value="1"/>
</dbReference>
<keyword evidence="4" id="KW-0636">Prenylation</keyword>
<evidence type="ECO:0000313" key="9">
    <source>
        <dbReference type="Proteomes" id="UP001163823"/>
    </source>
</evidence>
<keyword evidence="3" id="KW-0449">Lipoprotein</keyword>
<evidence type="ECO:0000256" key="3">
    <source>
        <dbReference type="ARBA" id="ARBA00023288"/>
    </source>
</evidence>
<feature type="compositionally biased region" description="Basic and acidic residues" evidence="6">
    <location>
        <begin position="99"/>
        <end position="141"/>
    </location>
</feature>
<evidence type="ECO:0000256" key="6">
    <source>
        <dbReference type="SAM" id="MobiDB-lite"/>
    </source>
</evidence>
<keyword evidence="1" id="KW-0488">Methylation</keyword>
<evidence type="ECO:0000259" key="7">
    <source>
        <dbReference type="PROSITE" id="PS50846"/>
    </source>
</evidence>
<gene>
    <name evidence="8" type="ORF">O6P43_009787</name>
</gene>
<dbReference type="InterPro" id="IPR036163">
    <property type="entry name" value="HMA_dom_sf"/>
</dbReference>
<comment type="similarity">
    <text evidence="5">Belongs to the HIPP family.</text>
</comment>
<dbReference type="EMBL" id="JARAOO010000004">
    <property type="protein sequence ID" value="KAJ7971813.1"/>
    <property type="molecule type" value="Genomic_DNA"/>
</dbReference>
<dbReference type="KEGG" id="qsa:O6P43_009787"/>
<comment type="caution">
    <text evidence="8">The sequence shown here is derived from an EMBL/GenBank/DDBJ whole genome shotgun (WGS) entry which is preliminary data.</text>
</comment>
<evidence type="ECO:0000313" key="8">
    <source>
        <dbReference type="EMBL" id="KAJ7971813.1"/>
    </source>
</evidence>
<dbReference type="AlphaFoldDB" id="A0AAD7VDM4"/>
<dbReference type="InterPro" id="IPR006121">
    <property type="entry name" value="HMA_dom"/>
</dbReference>
<dbReference type="CDD" id="cd00371">
    <property type="entry name" value="HMA"/>
    <property type="match status" value="1"/>
</dbReference>
<reference evidence="8" key="1">
    <citation type="journal article" date="2023" name="Science">
        <title>Elucidation of the pathway for biosynthesis of saponin adjuvants from the soapbark tree.</title>
        <authorList>
            <person name="Reed J."/>
            <person name="Orme A."/>
            <person name="El-Demerdash A."/>
            <person name="Owen C."/>
            <person name="Martin L.B.B."/>
            <person name="Misra R.C."/>
            <person name="Kikuchi S."/>
            <person name="Rejzek M."/>
            <person name="Martin A.C."/>
            <person name="Harkess A."/>
            <person name="Leebens-Mack J."/>
            <person name="Louveau T."/>
            <person name="Stephenson M.J."/>
            <person name="Osbourn A."/>
        </authorList>
    </citation>
    <scope>NUCLEOTIDE SEQUENCE</scope>
    <source>
        <strain evidence="8">S10</strain>
    </source>
</reference>
<protein>
    <submittedName>
        <fullName evidence="8">Heavy metal-associated isoprenylated plant protein 36</fullName>
    </submittedName>
</protein>
<accession>A0AAD7VDM4</accession>
<dbReference type="PANTHER" id="PTHR45868:SF14">
    <property type="entry name" value="OS08G0205500 PROTEIN"/>
    <property type="match status" value="1"/>
</dbReference>
<dbReference type="PANTHER" id="PTHR45868">
    <property type="entry name" value="HEAVY METAL-ASSOCIATED ISOPRENYLATED PLANT PROTEIN 33-RELATED"/>
    <property type="match status" value="1"/>
</dbReference>